<feature type="repeat" description="ANK" evidence="3">
    <location>
        <begin position="163"/>
        <end position="195"/>
    </location>
</feature>
<evidence type="ECO:0000259" key="5">
    <source>
        <dbReference type="PROSITE" id="PS50172"/>
    </source>
</evidence>
<dbReference type="Gene3D" id="1.25.40.20">
    <property type="entry name" value="Ankyrin repeat-containing domain"/>
    <property type="match status" value="2"/>
</dbReference>
<dbReference type="InterPro" id="IPR002110">
    <property type="entry name" value="Ankyrin_rpt"/>
</dbReference>
<dbReference type="PRINTS" id="PR01415">
    <property type="entry name" value="ANKYRIN"/>
</dbReference>
<keyword evidence="1" id="KW-0677">Repeat</keyword>
<dbReference type="Gene3D" id="3.40.50.10190">
    <property type="entry name" value="BRCT domain"/>
    <property type="match status" value="2"/>
</dbReference>
<feature type="compositionally biased region" description="Polar residues" evidence="4">
    <location>
        <begin position="15"/>
        <end position="33"/>
    </location>
</feature>
<feature type="domain" description="BRCT" evidence="5">
    <location>
        <begin position="238"/>
        <end position="324"/>
    </location>
</feature>
<dbReference type="CDD" id="cd17734">
    <property type="entry name" value="BRCT_Bard1_rpt1"/>
    <property type="match status" value="1"/>
</dbReference>
<sequence length="461" mass="51063">MDLCDTKLRTGVSDIKNNSGNNCSDTQNNVTSKRISDSDPERSNLAGEEPIKKKRKSSNIIDPCISDTQKSSTITIVRKSRPFRNSAAKDINKRNAKGETRLHVACIKGKLEDVKALLVDGTNPNTKDYAGWTPLHEAVHHGFVEIAELLLKYGAMVNVPGYNNITPLHEAVLNNKLGAVKLLLMYGADVEARDVNGMTPRNNCKTEEMETVLNSGVSVSVIKPLTETKAQNLDLGQIILFGCRLNKEQHKQLMTLTQQLKIKMKQSYSSVVTHILVPTDANNACSIDTDVMQGILQGKWIVSCNWLSSCLEMGKVIHPEEFEVRGTSHFPNSDAPKRGRMNAEKQLPGLFNGCHIYLAGVGATYTFDNSRLTKTDVVTLIRSGNGLVLSREPDPESIPSGERTVPYHAAHNGSLAKCSHYVIYRSGRNEPKLKYNMAHIKSLSVQWLFDCMESFSLREPV</sequence>
<dbReference type="SUPFAM" id="SSF48403">
    <property type="entry name" value="Ankyrin repeat"/>
    <property type="match status" value="1"/>
</dbReference>
<dbReference type="GO" id="GO:0004842">
    <property type="term" value="F:ubiquitin-protein transferase activity"/>
    <property type="evidence" value="ECO:0007669"/>
    <property type="project" value="TreeGrafter"/>
</dbReference>
<dbReference type="CDD" id="cd17720">
    <property type="entry name" value="BRCT_Bard1_rpt2"/>
    <property type="match status" value="1"/>
</dbReference>
<accession>A0A2J7PIC3</accession>
<evidence type="ECO:0000256" key="4">
    <source>
        <dbReference type="SAM" id="MobiDB-lite"/>
    </source>
</evidence>
<evidence type="ECO:0000256" key="3">
    <source>
        <dbReference type="PROSITE-ProRule" id="PRU00023"/>
    </source>
</evidence>
<dbReference type="GO" id="GO:0070531">
    <property type="term" value="C:BRCA1-A complex"/>
    <property type="evidence" value="ECO:0007669"/>
    <property type="project" value="TreeGrafter"/>
</dbReference>
<protein>
    <recommendedName>
        <fullName evidence="5">BRCT domain-containing protein</fullName>
    </recommendedName>
</protein>
<feature type="region of interest" description="Disordered" evidence="4">
    <location>
        <begin position="15"/>
        <end position="57"/>
    </location>
</feature>
<dbReference type="Pfam" id="PF12796">
    <property type="entry name" value="Ank_2"/>
    <property type="match status" value="1"/>
</dbReference>
<dbReference type="SUPFAM" id="SSF52113">
    <property type="entry name" value="BRCT domain"/>
    <property type="match status" value="2"/>
</dbReference>
<dbReference type="PANTHER" id="PTHR24171">
    <property type="entry name" value="ANKYRIN REPEAT DOMAIN-CONTAINING PROTEIN 39-RELATED"/>
    <property type="match status" value="1"/>
</dbReference>
<dbReference type="SMART" id="SM00248">
    <property type="entry name" value="ANK"/>
    <property type="match status" value="3"/>
</dbReference>
<comment type="caution">
    <text evidence="6">The sequence shown here is derived from an EMBL/GenBank/DDBJ whole genome shotgun (WGS) entry which is preliminary data.</text>
</comment>
<dbReference type="EMBL" id="NEVH01025127">
    <property type="protein sequence ID" value="PNF16090.1"/>
    <property type="molecule type" value="Genomic_DNA"/>
</dbReference>
<dbReference type="InterPro" id="IPR036770">
    <property type="entry name" value="Ankyrin_rpt-contain_sf"/>
</dbReference>
<evidence type="ECO:0000256" key="1">
    <source>
        <dbReference type="ARBA" id="ARBA00022737"/>
    </source>
</evidence>
<dbReference type="GO" id="GO:0085020">
    <property type="term" value="P:protein K6-linked ubiquitination"/>
    <property type="evidence" value="ECO:0007669"/>
    <property type="project" value="TreeGrafter"/>
</dbReference>
<dbReference type="PROSITE" id="PS50297">
    <property type="entry name" value="ANK_REP_REGION"/>
    <property type="match status" value="3"/>
</dbReference>
<keyword evidence="7" id="KW-1185">Reference proteome</keyword>
<dbReference type="InterPro" id="IPR001357">
    <property type="entry name" value="BRCT_dom"/>
</dbReference>
<dbReference type="PROSITE" id="PS50088">
    <property type="entry name" value="ANK_REPEAT"/>
    <property type="match status" value="3"/>
</dbReference>
<feature type="repeat" description="ANK" evidence="3">
    <location>
        <begin position="97"/>
        <end position="129"/>
    </location>
</feature>
<feature type="repeat" description="ANK" evidence="3">
    <location>
        <begin position="130"/>
        <end position="162"/>
    </location>
</feature>
<dbReference type="PROSITE" id="PS50172">
    <property type="entry name" value="BRCT"/>
    <property type="match status" value="1"/>
</dbReference>
<dbReference type="AlphaFoldDB" id="A0A2J7PIC3"/>
<reference evidence="6 7" key="1">
    <citation type="submission" date="2017-12" db="EMBL/GenBank/DDBJ databases">
        <title>Hemimetabolous genomes reveal molecular basis of termite eusociality.</title>
        <authorList>
            <person name="Harrison M.C."/>
            <person name="Jongepier E."/>
            <person name="Robertson H.M."/>
            <person name="Arning N."/>
            <person name="Bitard-Feildel T."/>
            <person name="Chao H."/>
            <person name="Childers C.P."/>
            <person name="Dinh H."/>
            <person name="Doddapaneni H."/>
            <person name="Dugan S."/>
            <person name="Gowin J."/>
            <person name="Greiner C."/>
            <person name="Han Y."/>
            <person name="Hu H."/>
            <person name="Hughes D.S.T."/>
            <person name="Huylmans A.-K."/>
            <person name="Kemena C."/>
            <person name="Kremer L.P.M."/>
            <person name="Lee S.L."/>
            <person name="Lopez-Ezquerra A."/>
            <person name="Mallet L."/>
            <person name="Monroy-Kuhn J.M."/>
            <person name="Moser A."/>
            <person name="Murali S.C."/>
            <person name="Muzny D.M."/>
            <person name="Otani S."/>
            <person name="Piulachs M.-D."/>
            <person name="Poelchau M."/>
            <person name="Qu J."/>
            <person name="Schaub F."/>
            <person name="Wada-Katsumata A."/>
            <person name="Worley K.C."/>
            <person name="Xie Q."/>
            <person name="Ylla G."/>
            <person name="Poulsen M."/>
            <person name="Gibbs R.A."/>
            <person name="Schal C."/>
            <person name="Richards S."/>
            <person name="Belles X."/>
            <person name="Korb J."/>
            <person name="Bornberg-Bauer E."/>
        </authorList>
    </citation>
    <scope>NUCLEOTIDE SEQUENCE [LARGE SCALE GENOMIC DNA]</scope>
    <source>
        <tissue evidence="6">Whole body</tissue>
    </source>
</reference>
<dbReference type="STRING" id="105785.A0A2J7PIC3"/>
<evidence type="ECO:0000313" key="6">
    <source>
        <dbReference type="EMBL" id="PNF16090.1"/>
    </source>
</evidence>
<dbReference type="OrthoDB" id="2384350at2759"/>
<evidence type="ECO:0000256" key="2">
    <source>
        <dbReference type="ARBA" id="ARBA00023043"/>
    </source>
</evidence>
<dbReference type="PANTHER" id="PTHR24171:SF8">
    <property type="entry name" value="BRCA1-ASSOCIATED RING DOMAIN PROTEIN 1"/>
    <property type="match status" value="1"/>
</dbReference>
<dbReference type="InterPro" id="IPR036420">
    <property type="entry name" value="BRCT_dom_sf"/>
</dbReference>
<evidence type="ECO:0000313" key="7">
    <source>
        <dbReference type="Proteomes" id="UP000235965"/>
    </source>
</evidence>
<keyword evidence="2 3" id="KW-0040">ANK repeat</keyword>
<dbReference type="InParanoid" id="A0A2J7PIC3"/>
<organism evidence="6 7">
    <name type="scientific">Cryptotermes secundus</name>
    <dbReference type="NCBI Taxonomy" id="105785"/>
    <lineage>
        <taxon>Eukaryota</taxon>
        <taxon>Metazoa</taxon>
        <taxon>Ecdysozoa</taxon>
        <taxon>Arthropoda</taxon>
        <taxon>Hexapoda</taxon>
        <taxon>Insecta</taxon>
        <taxon>Pterygota</taxon>
        <taxon>Neoptera</taxon>
        <taxon>Polyneoptera</taxon>
        <taxon>Dictyoptera</taxon>
        <taxon>Blattodea</taxon>
        <taxon>Blattoidea</taxon>
        <taxon>Termitoidae</taxon>
        <taxon>Kalotermitidae</taxon>
        <taxon>Cryptotermitinae</taxon>
        <taxon>Cryptotermes</taxon>
    </lineage>
</organism>
<proteinExistence type="predicted"/>
<dbReference type="SMART" id="SM00292">
    <property type="entry name" value="BRCT"/>
    <property type="match status" value="2"/>
</dbReference>
<dbReference type="Proteomes" id="UP000235965">
    <property type="component" value="Unassembled WGS sequence"/>
</dbReference>
<dbReference type="GO" id="GO:0031436">
    <property type="term" value="C:BRCA1-BARD1 complex"/>
    <property type="evidence" value="ECO:0007669"/>
    <property type="project" value="TreeGrafter"/>
</dbReference>
<gene>
    <name evidence="6" type="ORF">B7P43_G03272</name>
</gene>
<name>A0A2J7PIC3_9NEOP</name>